<protein>
    <submittedName>
        <fullName evidence="3">CsbD family protein</fullName>
    </submittedName>
</protein>
<sequence>MALARKEGQTGSAPNKQTAKEAPQEQPESEKPNGKNADHIDPVRGIRNTVRRRWEEAKQKQITKGKNPTVQPAPRTTPIIPAATLHCQHASSQGTTQKRAQPTNRHVWIQDFMAKSWTAEPTSLRRRKEKKK</sequence>
<reference evidence="2" key="1">
    <citation type="journal article" date="2013" name="Genetics">
        <title>The draft genome and transcriptome of Panagrellus redivivus are shaped by the harsh demands of a free-living lifestyle.</title>
        <authorList>
            <person name="Srinivasan J."/>
            <person name="Dillman A.R."/>
            <person name="Macchietto M.G."/>
            <person name="Heikkinen L."/>
            <person name="Lakso M."/>
            <person name="Fracchia K.M."/>
            <person name="Antoshechkin I."/>
            <person name="Mortazavi A."/>
            <person name="Wong G."/>
            <person name="Sternberg P.W."/>
        </authorList>
    </citation>
    <scope>NUCLEOTIDE SEQUENCE [LARGE SCALE GENOMIC DNA]</scope>
    <source>
        <strain evidence="2">MT8872</strain>
    </source>
</reference>
<feature type="compositionally biased region" description="Basic and acidic residues" evidence="1">
    <location>
        <begin position="18"/>
        <end position="44"/>
    </location>
</feature>
<evidence type="ECO:0000313" key="3">
    <source>
        <dbReference type="WBParaSite" id="Pan_g20231.t1"/>
    </source>
</evidence>
<dbReference type="AlphaFoldDB" id="A0A7E4VFM9"/>
<feature type="region of interest" description="Disordered" evidence="1">
    <location>
        <begin position="1"/>
        <end position="76"/>
    </location>
</feature>
<evidence type="ECO:0000256" key="1">
    <source>
        <dbReference type="SAM" id="MobiDB-lite"/>
    </source>
</evidence>
<feature type="compositionally biased region" description="Polar residues" evidence="1">
    <location>
        <begin position="60"/>
        <end position="70"/>
    </location>
</feature>
<dbReference type="Proteomes" id="UP000492821">
    <property type="component" value="Unassembled WGS sequence"/>
</dbReference>
<reference evidence="3" key="2">
    <citation type="submission" date="2020-10" db="UniProtKB">
        <authorList>
            <consortium name="WormBaseParasite"/>
        </authorList>
    </citation>
    <scope>IDENTIFICATION</scope>
</reference>
<proteinExistence type="predicted"/>
<name>A0A7E4VFM9_PANRE</name>
<accession>A0A7E4VFM9</accession>
<dbReference type="WBParaSite" id="Pan_g20231.t1">
    <property type="protein sequence ID" value="Pan_g20231.t1"/>
    <property type="gene ID" value="Pan_g20231"/>
</dbReference>
<keyword evidence="2" id="KW-1185">Reference proteome</keyword>
<evidence type="ECO:0000313" key="2">
    <source>
        <dbReference type="Proteomes" id="UP000492821"/>
    </source>
</evidence>
<organism evidence="2 3">
    <name type="scientific">Panagrellus redivivus</name>
    <name type="common">Microworm</name>
    <dbReference type="NCBI Taxonomy" id="6233"/>
    <lineage>
        <taxon>Eukaryota</taxon>
        <taxon>Metazoa</taxon>
        <taxon>Ecdysozoa</taxon>
        <taxon>Nematoda</taxon>
        <taxon>Chromadorea</taxon>
        <taxon>Rhabditida</taxon>
        <taxon>Tylenchina</taxon>
        <taxon>Panagrolaimomorpha</taxon>
        <taxon>Panagrolaimoidea</taxon>
        <taxon>Panagrolaimidae</taxon>
        <taxon>Panagrellus</taxon>
    </lineage>
</organism>